<feature type="transmembrane region" description="Helical" evidence="1">
    <location>
        <begin position="331"/>
        <end position="353"/>
    </location>
</feature>
<name>A0A926Y2B6_9BACT</name>
<evidence type="ECO:0000256" key="1">
    <source>
        <dbReference type="SAM" id="Phobius"/>
    </source>
</evidence>
<dbReference type="EMBL" id="JACWZY010000005">
    <property type="protein sequence ID" value="MBD2700656.1"/>
    <property type="molecule type" value="Genomic_DNA"/>
</dbReference>
<feature type="transmembrane region" description="Helical" evidence="1">
    <location>
        <begin position="32"/>
        <end position="50"/>
    </location>
</feature>
<keyword evidence="1" id="KW-0812">Transmembrane</keyword>
<comment type="caution">
    <text evidence="3">The sequence shown here is derived from an EMBL/GenBank/DDBJ whole genome shotgun (WGS) entry which is preliminary data.</text>
</comment>
<feature type="transmembrane region" description="Helical" evidence="1">
    <location>
        <begin position="290"/>
        <end position="311"/>
    </location>
</feature>
<organism evidence="3 4">
    <name type="scientific">Spirosoma profusum</name>
    <dbReference type="NCBI Taxonomy" id="2771354"/>
    <lineage>
        <taxon>Bacteria</taxon>
        <taxon>Pseudomonadati</taxon>
        <taxon>Bacteroidota</taxon>
        <taxon>Cytophagia</taxon>
        <taxon>Cytophagales</taxon>
        <taxon>Cytophagaceae</taxon>
        <taxon>Spirosoma</taxon>
    </lineage>
</organism>
<feature type="domain" description="DUF418" evidence="2">
    <location>
        <begin position="275"/>
        <end position="441"/>
    </location>
</feature>
<evidence type="ECO:0000259" key="2">
    <source>
        <dbReference type="Pfam" id="PF04235"/>
    </source>
</evidence>
<proteinExistence type="predicted"/>
<keyword evidence="1" id="KW-1133">Transmembrane helix</keyword>
<evidence type="ECO:0000313" key="3">
    <source>
        <dbReference type="EMBL" id="MBD2700656.1"/>
    </source>
</evidence>
<dbReference type="InterPro" id="IPR007349">
    <property type="entry name" value="DUF418"/>
</dbReference>
<feature type="transmembrane region" description="Helical" evidence="1">
    <location>
        <begin position="401"/>
        <end position="422"/>
    </location>
</feature>
<accession>A0A926Y2B6</accession>
<keyword evidence="1" id="KW-0472">Membrane</keyword>
<dbReference type="PANTHER" id="PTHR30590:SF2">
    <property type="entry name" value="INNER MEMBRANE PROTEIN"/>
    <property type="match status" value="1"/>
</dbReference>
<feature type="transmembrane region" description="Helical" evidence="1">
    <location>
        <begin position="134"/>
        <end position="153"/>
    </location>
</feature>
<dbReference type="AlphaFoldDB" id="A0A926Y2B6"/>
<dbReference type="InterPro" id="IPR052529">
    <property type="entry name" value="Bact_Transport_Assoc"/>
</dbReference>
<feature type="transmembrane region" description="Helical" evidence="1">
    <location>
        <begin position="257"/>
        <end position="278"/>
    </location>
</feature>
<gene>
    <name evidence="3" type="ORF">IC229_08415</name>
</gene>
<feature type="transmembrane region" description="Helical" evidence="1">
    <location>
        <begin position="160"/>
        <end position="180"/>
    </location>
</feature>
<dbReference type="Pfam" id="PF04235">
    <property type="entry name" value="DUF418"/>
    <property type="match status" value="1"/>
</dbReference>
<dbReference type="RefSeq" id="WP_190886512.1">
    <property type="nucleotide sequence ID" value="NZ_JACWZY010000005.1"/>
</dbReference>
<feature type="transmembrane region" description="Helical" evidence="1">
    <location>
        <begin position="373"/>
        <end position="395"/>
    </location>
</feature>
<protein>
    <submittedName>
        <fullName evidence="3">DUF418 domain-containing protein</fullName>
    </submittedName>
</protein>
<keyword evidence="4" id="KW-1185">Reference proteome</keyword>
<reference evidence="3" key="1">
    <citation type="submission" date="2020-09" db="EMBL/GenBank/DDBJ databases">
        <authorList>
            <person name="Kim M.K."/>
        </authorList>
    </citation>
    <scope>NUCLEOTIDE SEQUENCE</scope>
    <source>
        <strain evidence="3">BT702</strain>
    </source>
</reference>
<evidence type="ECO:0000313" key="4">
    <source>
        <dbReference type="Proteomes" id="UP000598820"/>
    </source>
</evidence>
<dbReference type="PANTHER" id="PTHR30590">
    <property type="entry name" value="INNER MEMBRANE PROTEIN"/>
    <property type="match status" value="1"/>
</dbReference>
<dbReference type="Proteomes" id="UP000598820">
    <property type="component" value="Unassembled WGS sequence"/>
</dbReference>
<sequence length="448" mass="51628">MESTPTIDLTSNQPPLQYKPVAQAERIKTIDMLRGIALLGILLMNIPYFAMPERFSDAFRNDTGNINYWFSFFITIVFEGKMRALFSMIFGAGVLIFTERKEQAGAGRWAVTGLYYRRMGWLILFGLIHAHVTLWLGDILYGYGVCALILFWFRKLNPKWLLGIALVLGSFDAISNQLFYSNMREQRLAYLDVIKAEKAKQPLTKAQQEAKTVWLETARDFIPDKAEVDKNTKLMRGSYTDVASYVRPLAFKFQTKYMFFTLWDALGLMILGMALFKWGFLTGKLPRRTYWRCLAVGYGLGLPVVLFSWWYGHLYPDVTAFLDSQSVNAGAFLYPVQRMLLVVAHVSALILLIQSGVAQGVFRALSAVGQMAFTNYILHTILCTLIFFGYGLGYFGYLEYYQLYGVVLLVWTVNIVFSTMWLRSFQFGPLEWVWRSLTYWQRQPIRRS</sequence>
<feature type="transmembrane region" description="Helical" evidence="1">
    <location>
        <begin position="70"/>
        <end position="97"/>
    </location>
</feature>